<comment type="caution">
    <text evidence="2">The sequence shown here is derived from an EMBL/GenBank/DDBJ whole genome shotgun (WGS) entry which is preliminary data.</text>
</comment>
<reference evidence="4 5" key="1">
    <citation type="submission" date="2016-01" db="EMBL/GenBank/DDBJ databases">
        <title>Genome Sequences of Twelve Sporeforming Bacillus Species Isolated from Foods.</title>
        <authorList>
            <person name="Berendsen E.M."/>
            <person name="Wells-Bennik M.H."/>
            <person name="Krawcyk A.O."/>
            <person name="De Jong A."/>
            <person name="Holsappel S."/>
            <person name="Eijlander R.T."/>
            <person name="Kuipers O.P."/>
        </authorList>
    </citation>
    <scope>NUCLEOTIDE SEQUENCE [LARGE SCALE GENOMIC DNA]</scope>
    <source>
        <strain evidence="3 4">B4098</strain>
        <strain evidence="2 5">B4099</strain>
    </source>
</reference>
<organism evidence="2 5">
    <name type="scientific">Heyndrickxia coagulans</name>
    <name type="common">Weizmannia coagulans</name>
    <dbReference type="NCBI Taxonomy" id="1398"/>
    <lineage>
        <taxon>Bacteria</taxon>
        <taxon>Bacillati</taxon>
        <taxon>Bacillota</taxon>
        <taxon>Bacilli</taxon>
        <taxon>Bacillales</taxon>
        <taxon>Bacillaceae</taxon>
        <taxon>Heyndrickxia</taxon>
    </lineage>
</organism>
<evidence type="ECO:0000313" key="4">
    <source>
        <dbReference type="Proteomes" id="UP000075288"/>
    </source>
</evidence>
<dbReference type="Proteomes" id="UP000075288">
    <property type="component" value="Unassembled WGS sequence"/>
</dbReference>
<keyword evidence="1" id="KW-1133">Transmembrane helix</keyword>
<dbReference type="EMBL" id="LQYG01000013">
    <property type="protein sequence ID" value="KYC65785.1"/>
    <property type="molecule type" value="Genomic_DNA"/>
</dbReference>
<keyword evidence="1" id="KW-0812">Transmembrane</keyword>
<accession>A0A150K325</accession>
<evidence type="ECO:0000313" key="3">
    <source>
        <dbReference type="EMBL" id="KYC65785.1"/>
    </source>
</evidence>
<dbReference type="AlphaFoldDB" id="A0A150K325"/>
<dbReference type="PATRIC" id="fig|1398.25.peg.770"/>
<sequence>MENSHKTSQVSLHLLTFYELVFIITDLPLIFSCYAPGKCE</sequence>
<protein>
    <submittedName>
        <fullName evidence="2">Uncharacterized protein</fullName>
    </submittedName>
</protein>
<name>A0A150K325_HEYCO</name>
<dbReference type="EMBL" id="LQYI01000108">
    <property type="protein sequence ID" value="KYC63761.1"/>
    <property type="molecule type" value="Genomic_DNA"/>
</dbReference>
<keyword evidence="1" id="KW-0472">Membrane</keyword>
<gene>
    <name evidence="3" type="ORF">B4098_1002</name>
    <name evidence="2" type="ORF">B4099_1085</name>
</gene>
<proteinExistence type="predicted"/>
<feature type="transmembrane region" description="Helical" evidence="1">
    <location>
        <begin position="12"/>
        <end position="31"/>
    </location>
</feature>
<evidence type="ECO:0000313" key="2">
    <source>
        <dbReference type="EMBL" id="KYC63761.1"/>
    </source>
</evidence>
<evidence type="ECO:0000313" key="5">
    <source>
        <dbReference type="Proteomes" id="UP000075304"/>
    </source>
</evidence>
<dbReference type="Proteomes" id="UP000075304">
    <property type="component" value="Unassembled WGS sequence"/>
</dbReference>
<evidence type="ECO:0000256" key="1">
    <source>
        <dbReference type="SAM" id="Phobius"/>
    </source>
</evidence>